<dbReference type="GO" id="GO:0016757">
    <property type="term" value="F:glycosyltransferase activity"/>
    <property type="evidence" value="ECO:0007669"/>
    <property type="project" value="InterPro"/>
</dbReference>
<evidence type="ECO:0000259" key="1">
    <source>
        <dbReference type="Pfam" id="PF00534"/>
    </source>
</evidence>
<dbReference type="AlphaFoldDB" id="A0A265NB74"/>
<evidence type="ECO:0000313" key="3">
    <source>
        <dbReference type="Proteomes" id="UP000216498"/>
    </source>
</evidence>
<organism evidence="2 3">
    <name type="scientific">Virgibacillus indicus</name>
    <dbReference type="NCBI Taxonomy" id="2024554"/>
    <lineage>
        <taxon>Bacteria</taxon>
        <taxon>Bacillati</taxon>
        <taxon>Bacillota</taxon>
        <taxon>Bacilli</taxon>
        <taxon>Bacillales</taxon>
        <taxon>Bacillaceae</taxon>
        <taxon>Virgibacillus</taxon>
    </lineage>
</organism>
<accession>A0A265NB74</accession>
<keyword evidence="2" id="KW-0808">Transferase</keyword>
<name>A0A265NB74_9BACI</name>
<evidence type="ECO:0000313" key="2">
    <source>
        <dbReference type="EMBL" id="OZU89278.1"/>
    </source>
</evidence>
<feature type="domain" description="Glycosyl transferase family 1" evidence="1">
    <location>
        <begin position="229"/>
        <end position="376"/>
    </location>
</feature>
<keyword evidence="3" id="KW-1185">Reference proteome</keyword>
<dbReference type="OrthoDB" id="9813638at2"/>
<sequence>MKKSLLFVIDSLDVAGAEKSLVTLLNLLDYTKYDVDLQLFSHGNMLERLVPKEVEILKPLNYTIFTKLNLRSALIHTITTSNFNMFSSRVRYSFKIRKEKSGNKQKARIYWESASNVIENNPKEYDIAISYAQGVPTFYVAEKVKAKRKMAWVNVSYRLDDKEKQFQKFFYDQYDKIIAVSDSAKEVFLETFPMYKDKLKIQYDINNPQFISNMAEIGKGYQDNFDGVRILTVGRLAHQKGYDVALETCKQLKNRGVNFKWYVLGKGPLRAGILKSIKELELTEHFILLGVEANPYPFIKNADIYVQTSRFEGFGIAIVEARMLNIPVVTTRFDAVFNQMIHEKNGLVVERNAKAVSDGILRLMKDRDLKERIIDYLHTEKKGNTEEIESFYQLIGEDAPAGV</sequence>
<comment type="caution">
    <text evidence="2">The sequence shown here is derived from an EMBL/GenBank/DDBJ whole genome shotgun (WGS) entry which is preliminary data.</text>
</comment>
<dbReference type="RefSeq" id="WP_094884616.1">
    <property type="nucleotide sequence ID" value="NZ_NPMS01000002.1"/>
</dbReference>
<gene>
    <name evidence="2" type="ORF">CIL03_06050</name>
</gene>
<dbReference type="InterPro" id="IPR001296">
    <property type="entry name" value="Glyco_trans_1"/>
</dbReference>
<dbReference type="PANTHER" id="PTHR12526:SF630">
    <property type="entry name" value="GLYCOSYLTRANSFERASE"/>
    <property type="match status" value="1"/>
</dbReference>
<dbReference type="PANTHER" id="PTHR12526">
    <property type="entry name" value="GLYCOSYLTRANSFERASE"/>
    <property type="match status" value="1"/>
</dbReference>
<dbReference type="Gene3D" id="3.40.50.2000">
    <property type="entry name" value="Glycogen Phosphorylase B"/>
    <property type="match status" value="2"/>
</dbReference>
<protein>
    <submittedName>
        <fullName evidence="2">Glycosyl transferase</fullName>
    </submittedName>
</protein>
<proteinExistence type="predicted"/>
<dbReference type="EMBL" id="NPMS01000002">
    <property type="protein sequence ID" value="OZU89278.1"/>
    <property type="molecule type" value="Genomic_DNA"/>
</dbReference>
<dbReference type="CDD" id="cd03811">
    <property type="entry name" value="GT4_GT28_WabH-like"/>
    <property type="match status" value="1"/>
</dbReference>
<dbReference type="Pfam" id="PF00534">
    <property type="entry name" value="Glycos_transf_1"/>
    <property type="match status" value="1"/>
</dbReference>
<reference evidence="2 3" key="1">
    <citation type="submission" date="2017-08" db="EMBL/GenBank/DDBJ databases">
        <title>Virgibacillus indicus sp. nov. and Virgibacillus profoundi sp. nov, two moderately halophilic bacteria isolated from marine sediment by using the Microfluidic Streak Plate.</title>
        <authorList>
            <person name="Xu B."/>
            <person name="Hu B."/>
            <person name="Wang J."/>
            <person name="Zhu Y."/>
            <person name="Huang L."/>
            <person name="Du W."/>
            <person name="Huang Y."/>
        </authorList>
    </citation>
    <scope>NUCLEOTIDE SEQUENCE [LARGE SCALE GENOMIC DNA]</scope>
    <source>
        <strain evidence="2 3">IO3-P2-C2</strain>
    </source>
</reference>
<dbReference type="SUPFAM" id="SSF53756">
    <property type="entry name" value="UDP-Glycosyltransferase/glycogen phosphorylase"/>
    <property type="match status" value="1"/>
</dbReference>
<dbReference type="Proteomes" id="UP000216498">
    <property type="component" value="Unassembled WGS sequence"/>
</dbReference>